<sequence>TQSCILAIGFSVPRFRKVSAESAVFRLLFAVSISQLLGIIIVAKHFRGFPDNYRIKPVYLSQSNQEKSRKETGHLRVEFLSLLQRAARLPRLVNA</sequence>
<feature type="transmembrane region" description="Helical" evidence="1">
    <location>
        <begin position="23"/>
        <end position="46"/>
    </location>
</feature>
<keyword evidence="1" id="KW-0812">Transmembrane</keyword>
<keyword evidence="3" id="KW-1185">Reference proteome</keyword>
<evidence type="ECO:0000256" key="1">
    <source>
        <dbReference type="SAM" id="Phobius"/>
    </source>
</evidence>
<name>A0ABV6YZS6_UNCC1</name>
<proteinExistence type="predicted"/>
<organism evidence="2 3">
    <name type="scientific">candidate division CSSED10-310 bacterium</name>
    <dbReference type="NCBI Taxonomy" id="2855610"/>
    <lineage>
        <taxon>Bacteria</taxon>
        <taxon>Bacteria division CSSED10-310</taxon>
    </lineage>
</organism>
<feature type="non-terminal residue" evidence="2">
    <location>
        <position position="1"/>
    </location>
</feature>
<evidence type="ECO:0000313" key="3">
    <source>
        <dbReference type="Proteomes" id="UP001594351"/>
    </source>
</evidence>
<accession>A0ABV6YZS6</accession>
<evidence type="ECO:0000313" key="2">
    <source>
        <dbReference type="EMBL" id="MFC1851700.1"/>
    </source>
</evidence>
<keyword evidence="1" id="KW-0472">Membrane</keyword>
<protein>
    <submittedName>
        <fullName evidence="2">Uncharacterized protein</fullName>
    </submittedName>
</protein>
<dbReference type="Proteomes" id="UP001594351">
    <property type="component" value="Unassembled WGS sequence"/>
</dbReference>
<keyword evidence="1" id="KW-1133">Transmembrane helix</keyword>
<reference evidence="2 3" key="1">
    <citation type="submission" date="2024-09" db="EMBL/GenBank/DDBJ databases">
        <title>Laminarin stimulates single cell rates of sulfate reduction while oxygen inhibits transcriptomic activity in coastal marine sediment.</title>
        <authorList>
            <person name="Lindsay M."/>
            <person name="Orcutt B."/>
            <person name="Emerson D."/>
            <person name="Stepanauskas R."/>
            <person name="D'Angelo T."/>
        </authorList>
    </citation>
    <scope>NUCLEOTIDE SEQUENCE [LARGE SCALE GENOMIC DNA]</scope>
    <source>
        <strain evidence="2">SAG AM-311-K15</strain>
    </source>
</reference>
<dbReference type="EMBL" id="JBHPBY010000217">
    <property type="protein sequence ID" value="MFC1851700.1"/>
    <property type="molecule type" value="Genomic_DNA"/>
</dbReference>
<gene>
    <name evidence="2" type="ORF">ACFL27_16035</name>
</gene>
<comment type="caution">
    <text evidence="2">The sequence shown here is derived from an EMBL/GenBank/DDBJ whole genome shotgun (WGS) entry which is preliminary data.</text>
</comment>